<evidence type="ECO:0000259" key="1">
    <source>
        <dbReference type="Pfam" id="PF04451"/>
    </source>
</evidence>
<dbReference type="InterPro" id="IPR007542">
    <property type="entry name" value="MCP_C"/>
</dbReference>
<dbReference type="GO" id="GO:0005198">
    <property type="term" value="F:structural molecule activity"/>
    <property type="evidence" value="ECO:0007669"/>
    <property type="project" value="InterPro"/>
</dbReference>
<reference evidence="3" key="1">
    <citation type="journal article" date="2020" name="Nature">
        <title>Giant virus diversity and host interactions through global metagenomics.</title>
        <authorList>
            <person name="Schulz F."/>
            <person name="Roux S."/>
            <person name="Paez-Espino D."/>
            <person name="Jungbluth S."/>
            <person name="Walsh D.A."/>
            <person name="Denef V.J."/>
            <person name="McMahon K.D."/>
            <person name="Konstantinidis K.T."/>
            <person name="Eloe-Fadrosh E.A."/>
            <person name="Kyrpides N.C."/>
            <person name="Woyke T."/>
        </authorList>
    </citation>
    <scope>NUCLEOTIDE SEQUENCE</scope>
    <source>
        <strain evidence="3">GVMAG-M-3300021962-46</strain>
    </source>
</reference>
<evidence type="ECO:0000313" key="3">
    <source>
        <dbReference type="EMBL" id="QHT07218.1"/>
    </source>
</evidence>
<evidence type="ECO:0008006" key="4">
    <source>
        <dbReference type="Google" id="ProtNLM"/>
    </source>
</evidence>
<dbReference type="Gene3D" id="2.70.9.20">
    <property type="entry name" value="Major capsid protein Vp54"/>
    <property type="match status" value="1"/>
</dbReference>
<dbReference type="Pfam" id="PF04451">
    <property type="entry name" value="Capsid_NCLDV"/>
    <property type="match status" value="1"/>
</dbReference>
<dbReference type="InterPro" id="IPR031654">
    <property type="entry name" value="Capsid_N"/>
</dbReference>
<accession>A0A6C0CRP8</accession>
<sequence length="433" mass="50288">MGGGLLQLVAYGAQDVYLTGNPQITFFKSIYRRHSNFSMENIECIFNGHVGFGQKVVCSLPRNGDLIHRMYLKMTVSKLSQSPIAIHSYADFLAYRLVEYISIEIGGQEIDKHYREWMFIWNELTIPIGKKEGLYKMILAGGHHYQTFSPLRGNANDETLYLPLNFWFCRNPGLALPLIALQYHEVKIIVKFAENTRFIYSLQNSSYGLLSPNTAYPQPTFTASLLVDYIFLDTDERRRFAQHSHEYLIEQVQYNGYDVIDTNTQISYNIPIRFNHPVKELIWLVTNHTAENDWINISEDNSYEGFLDEDNVHMLKKVKLMLNGQDRFAERYAEYFESVQTYQHHTNSPFYARILPTYTAELYIRYNYGCYSFALRPEEHQPSGTLNFSRIDTAVLNVVSNPIEFDEYKLHLFGHSYNVLRVMSGMGGLAYSN</sequence>
<name>A0A6C0CRP8_9ZZZZ</name>
<protein>
    <recommendedName>
        <fullName evidence="4">Major capsid protein N-terminal domain-containing protein</fullName>
    </recommendedName>
</protein>
<organism evidence="3">
    <name type="scientific">viral metagenome</name>
    <dbReference type="NCBI Taxonomy" id="1070528"/>
    <lineage>
        <taxon>unclassified sequences</taxon>
        <taxon>metagenomes</taxon>
        <taxon>organismal metagenomes</taxon>
    </lineage>
</organism>
<feature type="domain" description="Major capsid protein C-terminal" evidence="1">
    <location>
        <begin position="236"/>
        <end position="428"/>
    </location>
</feature>
<evidence type="ECO:0000259" key="2">
    <source>
        <dbReference type="Pfam" id="PF16903"/>
    </source>
</evidence>
<dbReference type="InterPro" id="IPR038519">
    <property type="entry name" value="MCP_C_sf"/>
</dbReference>
<dbReference type="EMBL" id="MN739480">
    <property type="protein sequence ID" value="QHT07218.1"/>
    <property type="molecule type" value="Genomic_DNA"/>
</dbReference>
<dbReference type="SUPFAM" id="SSF49749">
    <property type="entry name" value="Group II dsDNA viruses VP"/>
    <property type="match status" value="2"/>
</dbReference>
<dbReference type="Pfam" id="PF16903">
    <property type="entry name" value="Capsid_N"/>
    <property type="match status" value="1"/>
</dbReference>
<feature type="domain" description="Major capsid protein N-terminal" evidence="2">
    <location>
        <begin position="25"/>
        <end position="233"/>
    </location>
</feature>
<proteinExistence type="predicted"/>
<dbReference type="InterPro" id="IPR016112">
    <property type="entry name" value="VP_dsDNA_II"/>
</dbReference>
<dbReference type="Gene3D" id="2.70.9.10">
    <property type="entry name" value="Adenovirus Type 2 Hexon, domain 4"/>
    <property type="match status" value="1"/>
</dbReference>
<dbReference type="AlphaFoldDB" id="A0A6C0CRP8"/>